<feature type="transmembrane region" description="Helical" evidence="1">
    <location>
        <begin position="295"/>
        <end position="318"/>
    </location>
</feature>
<organism evidence="2 3">
    <name type="scientific">Methanopyrus kandleri (strain AV19 / DSM 6324 / JCM 9639 / NBRC 100938)</name>
    <dbReference type="NCBI Taxonomy" id="190192"/>
    <lineage>
        <taxon>Archaea</taxon>
        <taxon>Methanobacteriati</taxon>
        <taxon>Methanobacteriota</taxon>
        <taxon>Methanomada group</taxon>
        <taxon>Methanopyri</taxon>
        <taxon>Methanopyrales</taxon>
        <taxon>Methanopyraceae</taxon>
        <taxon>Methanopyrus</taxon>
    </lineage>
</organism>
<evidence type="ECO:0000256" key="1">
    <source>
        <dbReference type="SAM" id="Phobius"/>
    </source>
</evidence>
<name>Q8TWB7_METKA</name>
<dbReference type="STRING" id="190192.MK1118"/>
<keyword evidence="1" id="KW-0812">Transmembrane</keyword>
<keyword evidence="3" id="KW-1185">Reference proteome</keyword>
<dbReference type="InParanoid" id="Q8TWB7"/>
<reference evidence="2 3" key="1">
    <citation type="journal article" date="2002" name="Proc. Natl. Acad. Sci. U.S.A.">
        <title>The complete genome of hyperthermophile Methanopyrus kandleri AV19 and monophyly of archaeal methanogens.</title>
        <authorList>
            <person name="Slesarev A.I."/>
            <person name="Mezhevaya K.V."/>
            <person name="Makarova K.S."/>
            <person name="Polushin N.N."/>
            <person name="Shcherbinina O.V."/>
            <person name="Shakhova V.V."/>
            <person name="Belova G.I."/>
            <person name="Aravind L."/>
            <person name="Natale D.A."/>
            <person name="Rogozin I.B."/>
            <person name="Tatusov R.L."/>
            <person name="Wolf Y.I."/>
            <person name="Stetter K.O."/>
            <person name="Malykh A.G."/>
            <person name="Koonin E.V."/>
            <person name="Kozyavkin S.A."/>
        </authorList>
    </citation>
    <scope>NUCLEOTIDE SEQUENCE [LARGE SCALE GENOMIC DNA]</scope>
    <source>
        <strain evidence="3">AV19 / DSM 6324 / JCM 9639 / NBRC 100938</strain>
    </source>
</reference>
<evidence type="ECO:0000313" key="2">
    <source>
        <dbReference type="EMBL" id="AAM02331.1"/>
    </source>
</evidence>
<dbReference type="GeneID" id="1477219"/>
<dbReference type="EMBL" id="AE009439">
    <property type="protein sequence ID" value="AAM02331.1"/>
    <property type="molecule type" value="Genomic_DNA"/>
</dbReference>
<dbReference type="EnsemblBacteria" id="AAM02331">
    <property type="protein sequence ID" value="AAM02331"/>
    <property type="gene ID" value="MK1118"/>
</dbReference>
<dbReference type="HOGENOM" id="CLU_798355_0_0_2"/>
<dbReference type="Proteomes" id="UP000001826">
    <property type="component" value="Chromosome"/>
</dbReference>
<keyword evidence="1" id="KW-0472">Membrane</keyword>
<proteinExistence type="predicted"/>
<keyword evidence="1" id="KW-1133">Transmembrane helix</keyword>
<accession>Q8TWB7</accession>
<dbReference type="KEGG" id="mka:MK1118"/>
<gene>
    <name evidence="2" type="ordered locus">MK1118</name>
</gene>
<evidence type="ECO:0000313" key="3">
    <source>
        <dbReference type="Proteomes" id="UP000001826"/>
    </source>
</evidence>
<protein>
    <submittedName>
        <fullName evidence="2">Uncharacterized protein</fullName>
    </submittedName>
</protein>
<dbReference type="RefSeq" id="WP_011019486.1">
    <property type="nucleotide sequence ID" value="NC_003551.1"/>
</dbReference>
<dbReference type="PaxDb" id="190192-MK1118"/>
<dbReference type="AlphaFoldDB" id="Q8TWB7"/>
<sequence length="347" mass="37337">MCSCTHRAVLIEYREHVVVSVTGGRIAVSLPDGSTVEVPADSCLLELGSPDMAAYRVGNRHYVGFPIAVTYRGRIYLLGSFRLTMGDAPIVERYAMRVLRNGVEFDVGYSEITVYEPRTLPVDRVLAPFIRAAYSVRCTSAELRDGVLGLTLEVTEARTVEVSQGKSRAPVERYLLLCDLRAGTCRLAGPVGGSPTDDDHGIVCAYDLNSGELTFTIVGDSLPRLPPLLEELGADPAVITSLKLVGKVLSGDYWATSWDYWNLVKRASDPAVRHILERSGIVAAVPMRVVLHPELLLGGYLLAAGTIAGTSLGLVWLVGPDICRDAGPPRHFPGACFESSTGCSCTG</sequence>